<dbReference type="Proteomes" id="UP000030752">
    <property type="component" value="Unassembled WGS sequence"/>
</dbReference>
<accession>W2S8L6</accession>
<dbReference type="RefSeq" id="XP_008712740.1">
    <property type="nucleotide sequence ID" value="XM_008714518.1"/>
</dbReference>
<feature type="signal peptide" evidence="2">
    <location>
        <begin position="1"/>
        <end position="18"/>
    </location>
</feature>
<proteinExistence type="predicted"/>
<feature type="chain" id="PRO_5004824219" description="Extracellular membrane protein CFEM domain-containing protein" evidence="2">
    <location>
        <begin position="19"/>
        <end position="203"/>
    </location>
</feature>
<dbReference type="OrthoDB" id="5089079at2759"/>
<feature type="region of interest" description="Disordered" evidence="1">
    <location>
        <begin position="116"/>
        <end position="169"/>
    </location>
</feature>
<dbReference type="eggNOG" id="ENOG502SZTX">
    <property type="taxonomic scope" value="Eukaryota"/>
</dbReference>
<organism evidence="3 4">
    <name type="scientific">Cyphellophora europaea (strain CBS 101466)</name>
    <name type="common">Phialophora europaea</name>
    <dbReference type="NCBI Taxonomy" id="1220924"/>
    <lineage>
        <taxon>Eukaryota</taxon>
        <taxon>Fungi</taxon>
        <taxon>Dikarya</taxon>
        <taxon>Ascomycota</taxon>
        <taxon>Pezizomycotina</taxon>
        <taxon>Eurotiomycetes</taxon>
        <taxon>Chaetothyriomycetidae</taxon>
        <taxon>Chaetothyriales</taxon>
        <taxon>Cyphellophoraceae</taxon>
        <taxon>Cyphellophora</taxon>
    </lineage>
</organism>
<reference evidence="3 4" key="1">
    <citation type="submission" date="2013-03" db="EMBL/GenBank/DDBJ databases">
        <title>The Genome Sequence of Phialophora europaea CBS 101466.</title>
        <authorList>
            <consortium name="The Broad Institute Genomics Platform"/>
            <person name="Cuomo C."/>
            <person name="de Hoog S."/>
            <person name="Gorbushina A."/>
            <person name="Walker B."/>
            <person name="Young S.K."/>
            <person name="Zeng Q."/>
            <person name="Gargeya S."/>
            <person name="Fitzgerald M."/>
            <person name="Haas B."/>
            <person name="Abouelleil A."/>
            <person name="Allen A.W."/>
            <person name="Alvarado L."/>
            <person name="Arachchi H.M."/>
            <person name="Berlin A.M."/>
            <person name="Chapman S.B."/>
            <person name="Gainer-Dewar J."/>
            <person name="Goldberg J."/>
            <person name="Griggs A."/>
            <person name="Gujja S."/>
            <person name="Hansen M."/>
            <person name="Howarth C."/>
            <person name="Imamovic A."/>
            <person name="Ireland A."/>
            <person name="Larimer J."/>
            <person name="McCowan C."/>
            <person name="Murphy C."/>
            <person name="Pearson M."/>
            <person name="Poon T.W."/>
            <person name="Priest M."/>
            <person name="Roberts A."/>
            <person name="Saif S."/>
            <person name="Shea T."/>
            <person name="Sisk P."/>
            <person name="Sykes S."/>
            <person name="Wortman J."/>
            <person name="Nusbaum C."/>
            <person name="Birren B."/>
        </authorList>
    </citation>
    <scope>NUCLEOTIDE SEQUENCE [LARGE SCALE GENOMIC DNA]</scope>
    <source>
        <strain evidence="3 4">CBS 101466</strain>
    </source>
</reference>
<dbReference type="AlphaFoldDB" id="W2S8L6"/>
<dbReference type="STRING" id="1220924.W2S8L6"/>
<evidence type="ECO:0000313" key="3">
    <source>
        <dbReference type="EMBL" id="ETN44970.1"/>
    </source>
</evidence>
<dbReference type="InParanoid" id="W2S8L6"/>
<dbReference type="EMBL" id="KB822713">
    <property type="protein sequence ID" value="ETN44970.1"/>
    <property type="molecule type" value="Genomic_DNA"/>
</dbReference>
<evidence type="ECO:0000256" key="1">
    <source>
        <dbReference type="SAM" id="MobiDB-lite"/>
    </source>
</evidence>
<evidence type="ECO:0000256" key="2">
    <source>
        <dbReference type="SAM" id="SignalP"/>
    </source>
</evidence>
<evidence type="ECO:0000313" key="4">
    <source>
        <dbReference type="Proteomes" id="UP000030752"/>
    </source>
</evidence>
<evidence type="ECO:0008006" key="5">
    <source>
        <dbReference type="Google" id="ProtNLM"/>
    </source>
</evidence>
<sequence>MHYSHVAVATLLPLLAFAQDSGTITDTADQPGETINGGLNDSNGGTQCPGVLYNNEYCCVGGQLTLSTCPGWPICTGPGTVDTATQTESCVTRIPVTASDYSALISSYSESLNGGAATTAQGSGGSGAAETSDASSSGSASSNGGSGGGSSATAASGSGSGSGSSSSSGNAAAVAPTAGVLGVGGVAPMGVLAGGVLGLAALL</sequence>
<keyword evidence="4" id="KW-1185">Reference proteome</keyword>
<dbReference type="HOGENOM" id="CLU_1348872_0_0_1"/>
<dbReference type="VEuPathDB" id="FungiDB:HMPREF1541_09845"/>
<gene>
    <name evidence="3" type="ORF">HMPREF1541_09845</name>
</gene>
<keyword evidence="2" id="KW-0732">Signal</keyword>
<protein>
    <recommendedName>
        <fullName evidence="5">Extracellular membrane protein CFEM domain-containing protein</fullName>
    </recommendedName>
</protein>
<feature type="compositionally biased region" description="Low complexity" evidence="1">
    <location>
        <begin position="128"/>
        <end position="143"/>
    </location>
</feature>
<dbReference type="GeneID" id="19977184"/>
<name>W2S8L6_CYPE1</name>
<feature type="compositionally biased region" description="Low complexity" evidence="1">
    <location>
        <begin position="151"/>
        <end position="169"/>
    </location>
</feature>